<dbReference type="Gene3D" id="3.40.50.1820">
    <property type="entry name" value="alpha/beta hydrolase"/>
    <property type="match status" value="1"/>
</dbReference>
<dbReference type="GO" id="GO:0006508">
    <property type="term" value="P:proteolysis"/>
    <property type="evidence" value="ECO:0007669"/>
    <property type="project" value="InterPro"/>
</dbReference>
<proteinExistence type="predicted"/>
<feature type="domain" description="Peptidase S9 prolyl oligopeptidase catalytic" evidence="1">
    <location>
        <begin position="6"/>
        <end position="121"/>
    </location>
</feature>
<keyword evidence="2" id="KW-1185">Reference proteome</keyword>
<dbReference type="GO" id="GO:0008236">
    <property type="term" value="F:serine-type peptidase activity"/>
    <property type="evidence" value="ECO:0007669"/>
    <property type="project" value="InterPro"/>
</dbReference>
<dbReference type="Pfam" id="PF00326">
    <property type="entry name" value="Peptidase_S9"/>
    <property type="match status" value="1"/>
</dbReference>
<accession>A0A8B8BW80</accession>
<name>A0A8B8BW80_CRAVI</name>
<evidence type="ECO:0000259" key="1">
    <source>
        <dbReference type="Pfam" id="PF00326"/>
    </source>
</evidence>
<evidence type="ECO:0000313" key="2">
    <source>
        <dbReference type="Proteomes" id="UP000694844"/>
    </source>
</evidence>
<gene>
    <name evidence="3" type="primary">LOC111113626</name>
</gene>
<dbReference type="SUPFAM" id="SSF53474">
    <property type="entry name" value="alpha/beta-Hydrolases"/>
    <property type="match status" value="1"/>
</dbReference>
<dbReference type="InterPro" id="IPR050278">
    <property type="entry name" value="Serine_Prot_S9B/DPPIV"/>
</dbReference>
<dbReference type="RefSeq" id="XP_022307627.1">
    <property type="nucleotide sequence ID" value="XM_022451919.1"/>
</dbReference>
<dbReference type="PANTHER" id="PTHR11731">
    <property type="entry name" value="PROTEASE FAMILY S9B,C DIPEPTIDYL-PEPTIDASE IV-RELATED"/>
    <property type="match status" value="1"/>
</dbReference>
<protein>
    <submittedName>
        <fullName evidence="3">Dipeptidyl peptidase 9-like</fullName>
    </submittedName>
</protein>
<dbReference type="OrthoDB" id="16520at2759"/>
<evidence type="ECO:0000313" key="3">
    <source>
        <dbReference type="RefSeq" id="XP_022307627.1"/>
    </source>
</evidence>
<dbReference type="AlphaFoldDB" id="A0A8B8BW80"/>
<dbReference type="Proteomes" id="UP000694844">
    <property type="component" value="Chromosome 9"/>
</dbReference>
<dbReference type="InterPro" id="IPR029058">
    <property type="entry name" value="AB_hydrolase_fold"/>
</dbReference>
<dbReference type="KEGG" id="cvn:111113626"/>
<dbReference type="PANTHER" id="PTHR11731:SF193">
    <property type="entry name" value="DIPEPTIDYL PEPTIDASE 9"/>
    <property type="match status" value="1"/>
</dbReference>
<reference evidence="3" key="1">
    <citation type="submission" date="2025-08" db="UniProtKB">
        <authorList>
            <consortium name="RefSeq"/>
        </authorList>
    </citation>
    <scope>IDENTIFICATION</scope>
    <source>
        <tissue evidence="3">Whole sample</tissue>
    </source>
</reference>
<dbReference type="InterPro" id="IPR001375">
    <property type="entry name" value="Peptidase_S9_cat"/>
</dbReference>
<dbReference type="GO" id="GO:0008239">
    <property type="term" value="F:dipeptidyl-peptidase activity"/>
    <property type="evidence" value="ECO:0007669"/>
    <property type="project" value="TreeGrafter"/>
</dbReference>
<dbReference type="GeneID" id="111113626"/>
<sequence>METKVHVGIAGDPVVNWLLYDTGYTERYLNVPSENEAGYRNGSVLSHVDKFPDEENRILIIHGLIDENVHFHHTSALIAALVKACKPYRLQIYPNERHGIRNHEASEHYKTMILSFLQNHL</sequence>
<organism evidence="2 3">
    <name type="scientific">Crassostrea virginica</name>
    <name type="common">Eastern oyster</name>
    <dbReference type="NCBI Taxonomy" id="6565"/>
    <lineage>
        <taxon>Eukaryota</taxon>
        <taxon>Metazoa</taxon>
        <taxon>Spiralia</taxon>
        <taxon>Lophotrochozoa</taxon>
        <taxon>Mollusca</taxon>
        <taxon>Bivalvia</taxon>
        <taxon>Autobranchia</taxon>
        <taxon>Pteriomorphia</taxon>
        <taxon>Ostreida</taxon>
        <taxon>Ostreoidea</taxon>
        <taxon>Ostreidae</taxon>
        <taxon>Crassostrea</taxon>
    </lineage>
</organism>